<organism evidence="2 3">
    <name type="scientific">Litoreibacter roseus</name>
    <dbReference type="NCBI Taxonomy" id="2601869"/>
    <lineage>
        <taxon>Bacteria</taxon>
        <taxon>Pseudomonadati</taxon>
        <taxon>Pseudomonadota</taxon>
        <taxon>Alphaproteobacteria</taxon>
        <taxon>Rhodobacterales</taxon>
        <taxon>Roseobacteraceae</taxon>
        <taxon>Litoreibacter</taxon>
    </lineage>
</organism>
<dbReference type="EMBL" id="BLJE01000005">
    <property type="protein sequence ID" value="GFE66514.1"/>
    <property type="molecule type" value="Genomic_DNA"/>
</dbReference>
<dbReference type="AlphaFoldDB" id="A0A6N6JK52"/>
<feature type="region of interest" description="Disordered" evidence="1">
    <location>
        <begin position="1"/>
        <end position="31"/>
    </location>
</feature>
<keyword evidence="3" id="KW-1185">Reference proteome</keyword>
<gene>
    <name evidence="2" type="ORF">KIN_35880</name>
</gene>
<reference evidence="2 3" key="1">
    <citation type="submission" date="2019-12" db="EMBL/GenBank/DDBJ databases">
        <title>Litoreibacter badius sp. nov., a novel bacteriochlorophyll a-containing bacterium in the genus Litoreibacter.</title>
        <authorList>
            <person name="Kanamuro M."/>
            <person name="Takabe Y."/>
            <person name="Mori K."/>
            <person name="Takaichi S."/>
            <person name="Hanada S."/>
        </authorList>
    </citation>
    <scope>NUCLEOTIDE SEQUENCE [LARGE SCALE GENOMIC DNA]</scope>
    <source>
        <strain evidence="2 3">K6</strain>
    </source>
</reference>
<evidence type="ECO:0000313" key="2">
    <source>
        <dbReference type="EMBL" id="GFE66514.1"/>
    </source>
</evidence>
<evidence type="ECO:0000313" key="3">
    <source>
        <dbReference type="Proteomes" id="UP000436822"/>
    </source>
</evidence>
<proteinExistence type="predicted"/>
<comment type="caution">
    <text evidence="2">The sequence shown here is derived from an EMBL/GenBank/DDBJ whole genome shotgun (WGS) entry which is preliminary data.</text>
</comment>
<name>A0A6N6JK52_9RHOB</name>
<sequence>MRSRRRTAASRTCHSLQMRKLGEAELTDPGQNANSLRLRQCLLSDKD</sequence>
<accession>A0A6N6JK52</accession>
<evidence type="ECO:0000256" key="1">
    <source>
        <dbReference type="SAM" id="MobiDB-lite"/>
    </source>
</evidence>
<protein>
    <submittedName>
        <fullName evidence="2">Uncharacterized protein</fullName>
    </submittedName>
</protein>
<dbReference type="Proteomes" id="UP000436822">
    <property type="component" value="Unassembled WGS sequence"/>
</dbReference>